<dbReference type="PANTHER" id="PTHR34477">
    <property type="entry name" value="UPF0213 PROTEIN YHBQ"/>
    <property type="match status" value="1"/>
</dbReference>
<dbReference type="PANTHER" id="PTHR34477:SF5">
    <property type="entry name" value="BSL5627 PROTEIN"/>
    <property type="match status" value="1"/>
</dbReference>
<dbReference type="InterPro" id="IPR000305">
    <property type="entry name" value="GIY-YIG_endonuc"/>
</dbReference>
<gene>
    <name evidence="3" type="ORF">FSB76_13705</name>
</gene>
<dbReference type="Pfam" id="PF01541">
    <property type="entry name" value="GIY-YIG"/>
    <property type="match status" value="1"/>
</dbReference>
<evidence type="ECO:0000313" key="4">
    <source>
        <dbReference type="Proteomes" id="UP000321362"/>
    </source>
</evidence>
<comment type="similarity">
    <text evidence="1">Belongs to the UPF0213 family.</text>
</comment>
<organism evidence="3 4">
    <name type="scientific">Mucilaginibacter ginsenosidivorax</name>
    <dbReference type="NCBI Taxonomy" id="862126"/>
    <lineage>
        <taxon>Bacteria</taxon>
        <taxon>Pseudomonadati</taxon>
        <taxon>Bacteroidota</taxon>
        <taxon>Sphingobacteriia</taxon>
        <taxon>Sphingobacteriales</taxon>
        <taxon>Sphingobacteriaceae</taxon>
        <taxon>Mucilaginibacter</taxon>
    </lineage>
</organism>
<feature type="domain" description="GIY-YIG" evidence="2">
    <location>
        <begin position="4"/>
        <end position="80"/>
    </location>
</feature>
<dbReference type="EMBL" id="CP042437">
    <property type="protein sequence ID" value="QEC76948.1"/>
    <property type="molecule type" value="Genomic_DNA"/>
</dbReference>
<reference evidence="3 4" key="1">
    <citation type="journal article" date="2013" name="J. Microbiol.">
        <title>Mucilaginibacter ginsenosidivorax sp. nov., with ginsenoside converting activity isolated from sediment.</title>
        <authorList>
            <person name="Kim J.K."/>
            <person name="Choi T.E."/>
            <person name="Liu Q.M."/>
            <person name="Park H.Y."/>
            <person name="Yi T.H."/>
            <person name="Yoon M.H."/>
            <person name="Kim S.C."/>
            <person name="Im W.T."/>
        </authorList>
    </citation>
    <scope>NUCLEOTIDE SEQUENCE [LARGE SCALE GENOMIC DNA]</scope>
    <source>
        <strain evidence="3 4">KHI28</strain>
    </source>
</reference>
<dbReference type="PROSITE" id="PS50164">
    <property type="entry name" value="GIY_YIG"/>
    <property type="match status" value="1"/>
</dbReference>
<evidence type="ECO:0000259" key="2">
    <source>
        <dbReference type="PROSITE" id="PS50164"/>
    </source>
</evidence>
<dbReference type="RefSeq" id="WP_147054206.1">
    <property type="nucleotide sequence ID" value="NZ_CP042437.1"/>
</dbReference>
<protein>
    <submittedName>
        <fullName evidence="3">GIY-YIG nuclease family protein</fullName>
    </submittedName>
</protein>
<dbReference type="Gene3D" id="3.40.1440.10">
    <property type="entry name" value="GIY-YIG endonuclease"/>
    <property type="match status" value="1"/>
</dbReference>
<proteinExistence type="inferred from homology"/>
<dbReference type="KEGG" id="mgk:FSB76_13705"/>
<dbReference type="SUPFAM" id="SSF82771">
    <property type="entry name" value="GIY-YIG endonuclease"/>
    <property type="match status" value="1"/>
</dbReference>
<sequence length="98" mass="11547">MKVHEYYIYILSNKANTVFYIGVTNDLQSRIAQHKQKVNTGFSAQYNCNKLVYYEEFQWVQDAIAREKQLKAGSRQKKIDLIVGFNPSWDDLSDGWYD</sequence>
<dbReference type="OrthoDB" id="1495241at2"/>
<evidence type="ECO:0000313" key="3">
    <source>
        <dbReference type="EMBL" id="QEC76948.1"/>
    </source>
</evidence>
<name>A0A5B8W3R2_9SPHI</name>
<keyword evidence="4" id="KW-1185">Reference proteome</keyword>
<dbReference type="InterPro" id="IPR050190">
    <property type="entry name" value="UPF0213_domain"/>
</dbReference>
<dbReference type="InterPro" id="IPR035901">
    <property type="entry name" value="GIY-YIG_endonuc_sf"/>
</dbReference>
<dbReference type="CDD" id="cd10448">
    <property type="entry name" value="GIY-YIG_unchar_3"/>
    <property type="match status" value="1"/>
</dbReference>
<dbReference type="Proteomes" id="UP000321362">
    <property type="component" value="Chromosome"/>
</dbReference>
<evidence type="ECO:0000256" key="1">
    <source>
        <dbReference type="ARBA" id="ARBA00007435"/>
    </source>
</evidence>
<accession>A0A5B8W3R2</accession>
<dbReference type="AlphaFoldDB" id="A0A5B8W3R2"/>